<protein>
    <submittedName>
        <fullName evidence="1">Uncharacterized protein</fullName>
    </submittedName>
</protein>
<sequence length="241" mass="26189">MTPLAQAIADAAQEDVDRLAGGGSIAERAFMDAALRRQAAANRAVDAETSRYLSRYQTASGLHIAQDLVGDTMEAREVEVMTLSGPVTRRVAIRAGASEAEALALARKRMGIAAGKLARDRDRLSTIRSARKSKLRARRVIVGKTCAFCSMLAARGPVYTPETAAFQSHPHCDCTYEISDQTPKQWLRSGATSHEEAISDAYDQAAEATKDMSNGKARRREILEHMRRENPGLFSDGIPGK</sequence>
<accession>A0A8S5UW29</accession>
<dbReference type="EMBL" id="BK016153">
    <property type="protein sequence ID" value="DAF98696.1"/>
    <property type="molecule type" value="Genomic_DNA"/>
</dbReference>
<evidence type="ECO:0000313" key="1">
    <source>
        <dbReference type="EMBL" id="DAF98696.1"/>
    </source>
</evidence>
<organism evidence="1">
    <name type="scientific">Siphoviridae sp. ctgaU3</name>
    <dbReference type="NCBI Taxonomy" id="2825609"/>
    <lineage>
        <taxon>Viruses</taxon>
        <taxon>Duplodnaviria</taxon>
        <taxon>Heunggongvirae</taxon>
        <taxon>Uroviricota</taxon>
        <taxon>Caudoviricetes</taxon>
    </lineage>
</organism>
<name>A0A8S5UW29_9CAUD</name>
<dbReference type="Pfam" id="PF25310">
    <property type="entry name" value="VG15"/>
    <property type="match status" value="1"/>
</dbReference>
<reference evidence="1" key="1">
    <citation type="journal article" date="2021" name="Proc. Natl. Acad. Sci. U.S.A.">
        <title>A Catalog of Tens of Thousands of Viruses from Human Metagenomes Reveals Hidden Associations with Chronic Diseases.</title>
        <authorList>
            <person name="Tisza M.J."/>
            <person name="Buck C.B."/>
        </authorList>
    </citation>
    <scope>NUCLEOTIDE SEQUENCE</scope>
    <source>
        <strain evidence="1">CtgaU3</strain>
    </source>
</reference>
<dbReference type="InterPro" id="IPR057369">
    <property type="entry name" value="VG15"/>
</dbReference>
<proteinExistence type="predicted"/>